<dbReference type="EMBL" id="RPFL01000007">
    <property type="protein sequence ID" value="RPD89411.1"/>
    <property type="molecule type" value="Genomic_DNA"/>
</dbReference>
<name>A0A3N4N045_9NEIS</name>
<evidence type="ECO:0000313" key="2">
    <source>
        <dbReference type="Proteomes" id="UP000272412"/>
    </source>
</evidence>
<proteinExistence type="predicted"/>
<dbReference type="OrthoDB" id="6703580at2"/>
<organism evidence="1 2">
    <name type="scientific">Neisseria weixii</name>
    <dbReference type="NCBI Taxonomy" id="1853276"/>
    <lineage>
        <taxon>Bacteria</taxon>
        <taxon>Pseudomonadati</taxon>
        <taxon>Pseudomonadota</taxon>
        <taxon>Betaproteobacteria</taxon>
        <taxon>Neisseriales</taxon>
        <taxon>Neisseriaceae</taxon>
        <taxon>Neisseria</taxon>
    </lineage>
</organism>
<comment type="caution">
    <text evidence="1">The sequence shown here is derived from an EMBL/GenBank/DDBJ whole genome shotgun (WGS) entry which is preliminary data.</text>
</comment>
<keyword evidence="2" id="KW-1185">Reference proteome</keyword>
<dbReference type="AlphaFoldDB" id="A0A3N4N045"/>
<dbReference type="RefSeq" id="WP_123804562.1">
    <property type="nucleotide sequence ID" value="NZ_RPFL01000007.1"/>
</dbReference>
<dbReference type="Proteomes" id="UP000272412">
    <property type="component" value="Unassembled WGS sequence"/>
</dbReference>
<evidence type="ECO:0000313" key="1">
    <source>
        <dbReference type="EMBL" id="RPD89411.1"/>
    </source>
</evidence>
<reference evidence="1 2" key="1">
    <citation type="submission" date="2018-11" db="EMBL/GenBank/DDBJ databases">
        <title>Neisseria weixii sp. nov. isolated from the rectal contents of plateau pika (Ochotona cruzoniae).</title>
        <authorList>
            <person name="Zhang G."/>
        </authorList>
    </citation>
    <scope>NUCLEOTIDE SEQUENCE [LARGE SCALE GENOMIC DNA]</scope>
    <source>
        <strain evidence="1 2">10009</strain>
    </source>
</reference>
<accession>A0A3N4N045</accession>
<protein>
    <submittedName>
        <fullName evidence="1">Uncharacterized protein</fullName>
    </submittedName>
</protein>
<sequence length="73" mass="8374">MEPLEEPEYSYLTDWLVSAYVQIRRARRYEQGHPLPLALADIAAFADCYPLPCSRDLLNRAVFALDDEELSSV</sequence>
<gene>
    <name evidence="1" type="ORF">EGK74_04110</name>
</gene>